<dbReference type="Pfam" id="PF07872">
    <property type="entry name" value="DUF1659"/>
    <property type="match status" value="1"/>
</dbReference>
<evidence type="ECO:0000259" key="1">
    <source>
        <dbReference type="Pfam" id="PF07872"/>
    </source>
</evidence>
<feature type="domain" description="DUF1659" evidence="1">
    <location>
        <begin position="6"/>
        <end position="36"/>
    </location>
</feature>
<dbReference type="RefSeq" id="WP_341350111.1">
    <property type="nucleotide sequence ID" value="NZ_CP009933.1"/>
</dbReference>
<sequence>MINMAAKSTKLETTMILKYKDGVDKNGKDVVKKHIYI</sequence>
<name>A0A0E3JMC3_CLOSL</name>
<evidence type="ECO:0000313" key="2">
    <source>
        <dbReference type="EMBL" id="AKA67879.1"/>
    </source>
</evidence>
<dbReference type="AlphaFoldDB" id="A0A0E3JMC3"/>
<proteinExistence type="predicted"/>
<dbReference type="EMBL" id="CP009933">
    <property type="protein sequence ID" value="AKA67879.1"/>
    <property type="molecule type" value="Genomic_DNA"/>
</dbReference>
<dbReference type="InterPro" id="IPR012454">
    <property type="entry name" value="DUF1659"/>
</dbReference>
<evidence type="ECO:0000313" key="3">
    <source>
        <dbReference type="Proteomes" id="UP000033115"/>
    </source>
</evidence>
<keyword evidence="3" id="KW-1185">Reference proteome</keyword>
<dbReference type="KEGG" id="csq:CSCA_0754"/>
<organism evidence="2 3">
    <name type="scientific">Clostridium scatologenes</name>
    <dbReference type="NCBI Taxonomy" id="1548"/>
    <lineage>
        <taxon>Bacteria</taxon>
        <taxon>Bacillati</taxon>
        <taxon>Bacillota</taxon>
        <taxon>Clostridia</taxon>
        <taxon>Eubacteriales</taxon>
        <taxon>Clostridiaceae</taxon>
        <taxon>Clostridium</taxon>
    </lineage>
</organism>
<dbReference type="Proteomes" id="UP000033115">
    <property type="component" value="Chromosome"/>
</dbReference>
<gene>
    <name evidence="2" type="ORF">CSCA_0754</name>
</gene>
<accession>A0A0E3JMC3</accession>
<protein>
    <recommendedName>
        <fullName evidence="1">DUF1659 domain-containing protein</fullName>
    </recommendedName>
</protein>
<reference evidence="2 3" key="1">
    <citation type="journal article" date="2015" name="J. Biotechnol.">
        <title>Complete genome sequence of a malodorant-producing acetogen, Clostridium scatologenes ATCC 25775(T).</title>
        <authorList>
            <person name="Zhu Z."/>
            <person name="Guo T."/>
            <person name="Zheng H."/>
            <person name="Song T."/>
            <person name="Ouyang P."/>
            <person name="Xie J."/>
        </authorList>
    </citation>
    <scope>NUCLEOTIDE SEQUENCE [LARGE SCALE GENOMIC DNA]</scope>
    <source>
        <strain evidence="2 3">ATCC 25775</strain>
    </source>
</reference>
<dbReference type="HOGENOM" id="CLU_3342359_0_0_9"/>